<evidence type="ECO:0000256" key="2">
    <source>
        <dbReference type="ARBA" id="ARBA00022676"/>
    </source>
</evidence>
<dbReference type="EMBL" id="FODS01000024">
    <property type="protein sequence ID" value="SEP09114.1"/>
    <property type="molecule type" value="Genomic_DNA"/>
</dbReference>
<name>A0A1H8V1P1_9RHOB</name>
<evidence type="ECO:0000313" key="5">
    <source>
        <dbReference type="EMBL" id="SEP09114.1"/>
    </source>
</evidence>
<dbReference type="GO" id="GO:0016757">
    <property type="term" value="F:glycosyltransferase activity"/>
    <property type="evidence" value="ECO:0007669"/>
    <property type="project" value="UniProtKB-KW"/>
</dbReference>
<dbReference type="Pfam" id="PF00535">
    <property type="entry name" value="Glycos_transf_2"/>
    <property type="match status" value="1"/>
</dbReference>
<dbReference type="OrthoDB" id="9771846at2"/>
<accession>A0A1H8V1P1</accession>
<dbReference type="SUPFAM" id="SSF53448">
    <property type="entry name" value="Nucleotide-diphospho-sugar transferases"/>
    <property type="match status" value="1"/>
</dbReference>
<dbReference type="InterPro" id="IPR029044">
    <property type="entry name" value="Nucleotide-diphossugar_trans"/>
</dbReference>
<dbReference type="PANTHER" id="PTHR43179:SF12">
    <property type="entry name" value="GALACTOFURANOSYLTRANSFERASE GLFT2"/>
    <property type="match status" value="1"/>
</dbReference>
<dbReference type="Proteomes" id="UP000198893">
    <property type="component" value="Unassembled WGS sequence"/>
</dbReference>
<sequence>MPGRRSLSRFGRLHQVFRRYAARHLTLSGAGCDLSEATGGAVPGVLDPVVLDQGRLVLSGRAEAELVSVRIGPARHETRPVVTSGKTGAGQFGFDLPFAPAPLHLEFTRGGVGYGVHLPGFRRWRVQLATFALWPRFGATLFRTLPDLWRWRRHGDFGAREAVKTALGLSAQIPAQPLDSRLFEPAGTPAPKAGGDGVTIILPVFNAFELLEEALGRVARHTDLPWRLILIEDASTDPRVRPFLRDWAGRNGQGGQIELIENSQNLGFIASVNTGFARALEGCGGEGPVIVLNSDAFVPEGWASRLIGPLLEDRTVASVTPMSNDAEIFSAPVICRASGLDPGEGDRLDAIARRFHPGAALAEAPTGVGFCMAMSRAFLAQVPHFDTAFGRGYGEETDWCQKTRALGGRHLGLAGLFVEHRGAGSFGTAEKRRRMVDSAAVIARRYPDYDRQVQEFIRRDPMTTARLALAVAWAAARQDGRMPLYLAHAMGGGAEKYLERRVAKDIAAGGAALVLRVGQMHRWRLEVHGADGITQGVCDDFTLIERILEPVNARRVVYNCGAGDRDPAALPGMLRKLASGDEDRIEVLIHDYLPLSPSYTLLDADGLYRGLPKTGNCDPAHVFQRADGTTVSLTEWRAAWCGLMVAADEVTVFSEASRALVTQACPGAAAVRVRPHLPLSDISRVAPPEPGARPVIGVLGNVGYQKGAAVLSGLSRLLAGDRRADLVVIGNLDPGYRLAPPAIVHGNYRHADIPALVARYGITGWVIPSVWPETFSFATREALATGLPVWCFDLGAQAEAVRAALETGGQGGVVPLTDGQGDPARLLEDVLRFWEGRARK</sequence>
<comment type="similarity">
    <text evidence="1">Belongs to the glycosyltransferase 2 family.</text>
</comment>
<dbReference type="PANTHER" id="PTHR43179">
    <property type="entry name" value="RHAMNOSYLTRANSFERASE WBBL"/>
    <property type="match status" value="1"/>
</dbReference>
<keyword evidence="6" id="KW-1185">Reference proteome</keyword>
<gene>
    <name evidence="5" type="ORF">SAMN04490248_12417</name>
</gene>
<feature type="domain" description="Glycosyltransferase 2-like" evidence="4">
    <location>
        <begin position="199"/>
        <end position="330"/>
    </location>
</feature>
<dbReference type="Gene3D" id="3.90.550.10">
    <property type="entry name" value="Spore Coat Polysaccharide Biosynthesis Protein SpsA, Chain A"/>
    <property type="match status" value="1"/>
</dbReference>
<evidence type="ECO:0000256" key="3">
    <source>
        <dbReference type="ARBA" id="ARBA00022679"/>
    </source>
</evidence>
<evidence type="ECO:0000259" key="4">
    <source>
        <dbReference type="Pfam" id="PF00535"/>
    </source>
</evidence>
<keyword evidence="2" id="KW-0328">Glycosyltransferase</keyword>
<protein>
    <submittedName>
        <fullName evidence="5">Glycosyltransferase, GT2 family</fullName>
    </submittedName>
</protein>
<dbReference type="InterPro" id="IPR001173">
    <property type="entry name" value="Glyco_trans_2-like"/>
</dbReference>
<evidence type="ECO:0000256" key="1">
    <source>
        <dbReference type="ARBA" id="ARBA00006739"/>
    </source>
</evidence>
<organism evidence="5 6">
    <name type="scientific">Salinihabitans flavidus</name>
    <dbReference type="NCBI Taxonomy" id="569882"/>
    <lineage>
        <taxon>Bacteria</taxon>
        <taxon>Pseudomonadati</taxon>
        <taxon>Pseudomonadota</taxon>
        <taxon>Alphaproteobacteria</taxon>
        <taxon>Rhodobacterales</taxon>
        <taxon>Roseobacteraceae</taxon>
        <taxon>Salinihabitans</taxon>
    </lineage>
</organism>
<dbReference type="STRING" id="569882.SAMN04490248_12417"/>
<proteinExistence type="inferred from homology"/>
<dbReference type="SUPFAM" id="SSF53756">
    <property type="entry name" value="UDP-Glycosyltransferase/glycogen phosphorylase"/>
    <property type="match status" value="1"/>
</dbReference>
<dbReference type="AlphaFoldDB" id="A0A1H8V1P1"/>
<reference evidence="5 6" key="1">
    <citation type="submission" date="2016-10" db="EMBL/GenBank/DDBJ databases">
        <authorList>
            <person name="de Groot N.N."/>
        </authorList>
    </citation>
    <scope>NUCLEOTIDE SEQUENCE [LARGE SCALE GENOMIC DNA]</scope>
    <source>
        <strain evidence="5 6">DSM 27842</strain>
    </source>
</reference>
<keyword evidence="3 5" id="KW-0808">Transferase</keyword>
<dbReference type="Gene3D" id="3.40.50.2000">
    <property type="entry name" value="Glycogen Phosphorylase B"/>
    <property type="match status" value="1"/>
</dbReference>
<evidence type="ECO:0000313" key="6">
    <source>
        <dbReference type="Proteomes" id="UP000198893"/>
    </source>
</evidence>